<evidence type="ECO:0000313" key="2">
    <source>
        <dbReference type="Proteomes" id="UP001207468"/>
    </source>
</evidence>
<gene>
    <name evidence="1" type="ORF">F5148DRAFT_923284</name>
</gene>
<dbReference type="Proteomes" id="UP001207468">
    <property type="component" value="Unassembled WGS sequence"/>
</dbReference>
<name>A0ACC0UB61_9AGAM</name>
<dbReference type="EMBL" id="JAGFNK010000095">
    <property type="protein sequence ID" value="KAI9508334.1"/>
    <property type="molecule type" value="Genomic_DNA"/>
</dbReference>
<proteinExistence type="predicted"/>
<evidence type="ECO:0000313" key="1">
    <source>
        <dbReference type="EMBL" id="KAI9508334.1"/>
    </source>
</evidence>
<organism evidence="1 2">
    <name type="scientific">Russula earlei</name>
    <dbReference type="NCBI Taxonomy" id="71964"/>
    <lineage>
        <taxon>Eukaryota</taxon>
        <taxon>Fungi</taxon>
        <taxon>Dikarya</taxon>
        <taxon>Basidiomycota</taxon>
        <taxon>Agaricomycotina</taxon>
        <taxon>Agaricomycetes</taxon>
        <taxon>Russulales</taxon>
        <taxon>Russulaceae</taxon>
        <taxon>Russula</taxon>
    </lineage>
</organism>
<protein>
    <submittedName>
        <fullName evidence="1">Uncharacterized protein</fullName>
    </submittedName>
</protein>
<sequence>MTATSSKIHSLASPSSTPSRPHNSRNIILCFDGTGDEFCDKNTNIIRLFSILRVDCPKLQVCYYQAGIGTYFKPSAVSPIFRGVAGLLDQGFAWYLSEHIIEGYKFLMQNYHEGDSICIFGFSRGAYTARALAGMLHKVGLLSKDNFEQIPFAYKLFKSRTRKSDHLADGFKNTFGRKVVIDFLGVWDTVASVGWLRSPRLPFVGSNDMIRVFRHALSLDERRAKFRPNLYHRQPDPDLPPLPTRPLLRRVANFLNPFKLRYLKPTRDTSHVSVEDPGFTTHVREVWFAGCHADVGGGNAKDSDKYALSNLSLRWMVREIVGAREFIPKFEVLFDPTALPQWNIPQREIRPSKGARIERRHRSRGRRAADGDRRGASLSFGEKGACFGRRGILRRQRCVVEESG</sequence>
<accession>A0ACC0UB61</accession>
<reference evidence="1" key="1">
    <citation type="submission" date="2021-03" db="EMBL/GenBank/DDBJ databases">
        <title>Evolutionary priming and transition to the ectomycorrhizal habit in an iconic lineage of mushroom-forming fungi: is preadaptation a requirement?</title>
        <authorList>
            <consortium name="DOE Joint Genome Institute"/>
            <person name="Looney B.P."/>
            <person name="Miyauchi S."/>
            <person name="Morin E."/>
            <person name="Drula E."/>
            <person name="Courty P.E."/>
            <person name="Chicoki N."/>
            <person name="Fauchery L."/>
            <person name="Kohler A."/>
            <person name="Kuo A."/>
            <person name="LaButti K."/>
            <person name="Pangilinan J."/>
            <person name="Lipzen A."/>
            <person name="Riley R."/>
            <person name="Andreopoulos W."/>
            <person name="He G."/>
            <person name="Johnson J."/>
            <person name="Barry K.W."/>
            <person name="Grigoriev I.V."/>
            <person name="Nagy L."/>
            <person name="Hibbett D."/>
            <person name="Henrissat B."/>
            <person name="Matheny P.B."/>
            <person name="Labbe J."/>
            <person name="Martin A.F."/>
        </authorList>
    </citation>
    <scope>NUCLEOTIDE SEQUENCE</scope>
    <source>
        <strain evidence="1">BPL698</strain>
    </source>
</reference>
<comment type="caution">
    <text evidence="1">The sequence shown here is derived from an EMBL/GenBank/DDBJ whole genome shotgun (WGS) entry which is preliminary data.</text>
</comment>
<keyword evidence="2" id="KW-1185">Reference proteome</keyword>